<reference evidence="1 2" key="1">
    <citation type="submission" date="2020-09" db="EMBL/GenBank/DDBJ databases">
        <title>Draft Genome Sequences of Oil-Oxidizing Bacteria Halomonas titanicae, Marinobacter lutaoensis, and Virgibacillus halodenitrificans Isolated from Highly Saline Environments.</title>
        <authorList>
            <person name="Grouzdev D.S."/>
            <person name="Sokolova D.S."/>
            <person name="Semenova E.M."/>
            <person name="Borzenkov I.A."/>
            <person name="Bidzhieva S.K."/>
            <person name="Poltaraus A.B."/>
            <person name="Nazina T.N."/>
        </authorList>
    </citation>
    <scope>NUCLEOTIDE SEQUENCE [LARGE SCALE GENOMIC DNA]</scope>
    <source>
        <strain evidence="1 2">VKM B-3472D</strain>
    </source>
</reference>
<dbReference type="RefSeq" id="WP_189777982.1">
    <property type="nucleotide sequence ID" value="NZ_JACWEZ010000004.1"/>
</dbReference>
<evidence type="ECO:0000313" key="1">
    <source>
        <dbReference type="EMBL" id="MBD1222776.1"/>
    </source>
</evidence>
<evidence type="ECO:0008006" key="3">
    <source>
        <dbReference type="Google" id="ProtNLM"/>
    </source>
</evidence>
<protein>
    <recommendedName>
        <fullName evidence="3">Cysteine-rich CPCC domain-containing protein</fullName>
    </recommendedName>
</protein>
<sequence length="58" mass="6961">MKKVIESGTYCSQCNIFLSHEKRMDWECWCAAEDWHEADMIIETKKSIMERIKDGEFE</sequence>
<accession>A0ABR7VM16</accession>
<dbReference type="Proteomes" id="UP000621631">
    <property type="component" value="Unassembled WGS sequence"/>
</dbReference>
<evidence type="ECO:0000313" key="2">
    <source>
        <dbReference type="Proteomes" id="UP000621631"/>
    </source>
</evidence>
<dbReference type="EMBL" id="JACWEZ010000004">
    <property type="protein sequence ID" value="MBD1222776.1"/>
    <property type="molecule type" value="Genomic_DNA"/>
</dbReference>
<keyword evidence="2" id="KW-1185">Reference proteome</keyword>
<proteinExistence type="predicted"/>
<name>A0ABR7VM16_VIRHA</name>
<organism evidence="1 2">
    <name type="scientific">Virgibacillus halodenitrificans</name>
    <name type="common">Bacillus halodenitrificans</name>
    <dbReference type="NCBI Taxonomy" id="1482"/>
    <lineage>
        <taxon>Bacteria</taxon>
        <taxon>Bacillati</taxon>
        <taxon>Bacillota</taxon>
        <taxon>Bacilli</taxon>
        <taxon>Bacillales</taxon>
        <taxon>Bacillaceae</taxon>
        <taxon>Virgibacillus</taxon>
    </lineage>
</organism>
<gene>
    <name evidence="1" type="ORF">IC602_09145</name>
</gene>
<comment type="caution">
    <text evidence="1">The sequence shown here is derived from an EMBL/GenBank/DDBJ whole genome shotgun (WGS) entry which is preliminary data.</text>
</comment>